<reference evidence="2 3" key="1">
    <citation type="submission" date="2015-07" db="EMBL/GenBank/DDBJ databases">
        <title>Genome analysis of myxobacterium Chondromyces crocatus Cm c5 reveals a high potential for natural compound synthesis and the genetic basis for the loss of fruiting body formation.</title>
        <authorList>
            <person name="Zaburannyi N."/>
            <person name="Bunk B."/>
            <person name="Maier J."/>
            <person name="Overmann J."/>
            <person name="Mueller R."/>
        </authorList>
    </citation>
    <scope>NUCLEOTIDE SEQUENCE [LARGE SCALE GENOMIC DNA]</scope>
    <source>
        <strain evidence="2 3">Cm c5</strain>
    </source>
</reference>
<dbReference type="KEGG" id="ccro:CMC5_002380"/>
<dbReference type="GO" id="GO:0016491">
    <property type="term" value="F:oxidoreductase activity"/>
    <property type="evidence" value="ECO:0007669"/>
    <property type="project" value="UniProtKB-KW"/>
</dbReference>
<dbReference type="Pfam" id="PF13450">
    <property type="entry name" value="NAD_binding_8"/>
    <property type="match status" value="1"/>
</dbReference>
<dbReference type="SUPFAM" id="SSF51905">
    <property type="entry name" value="FAD/NAD(P)-binding domain"/>
    <property type="match status" value="1"/>
</dbReference>
<dbReference type="Proteomes" id="UP000067626">
    <property type="component" value="Chromosome"/>
</dbReference>
<evidence type="ECO:0000313" key="3">
    <source>
        <dbReference type="Proteomes" id="UP000067626"/>
    </source>
</evidence>
<dbReference type="RefSeq" id="WP_050428693.1">
    <property type="nucleotide sequence ID" value="NZ_CP012159.1"/>
</dbReference>
<organism evidence="2 3">
    <name type="scientific">Chondromyces crocatus</name>
    <dbReference type="NCBI Taxonomy" id="52"/>
    <lineage>
        <taxon>Bacteria</taxon>
        <taxon>Pseudomonadati</taxon>
        <taxon>Myxococcota</taxon>
        <taxon>Polyangia</taxon>
        <taxon>Polyangiales</taxon>
        <taxon>Polyangiaceae</taxon>
        <taxon>Chondromyces</taxon>
    </lineage>
</organism>
<sequence length="539" mass="59235">MIQRHYDVIVIGRSIGALTAAALLARRDFTVMVVGHGERPPSYRMEGRRLRRRAFTMLAEPSPAWRKVMVELAQSQTWKRRVTPAMPMMQALAPRLRLDIPPDMALFGREIDRELPELRRVIDELYADLAQVNSAADEAFERDAVWPPGTFWERRETGRYAAMLPYAHAEPDADLMVEFPRGHLYRAIVTSSVMFATDLSALPPPFAVARLHGAWTRGVMTLPGGEEDLEEFLIERVQAHGGVCLLDERAAAIHVRRGVASGVLVDGAEQPTSAGFVITDLDGEDMASLSGGEGIHKRALREWPRITSSVGRFVVSLVVRDEGLPAPLGPEAFVLPGPGGGIARPGGRTTGEVRAASRPPPAMGGGVRGVRPGPLRPAIHLQRCALPTSPGESLLIAEVLLPDRGQLGLRDARQVVLDALTAELPFLERHLLLVDSPHDGLPAWVYEDGRRRLVERGNVKGAEPMMRQLEVDPPGYLGLSGEPIRGPIERTLLVGRTVLPALGQEGQLLAAWGAARLVTRTDRRRERMRRDMWSKVEIG</sequence>
<dbReference type="STRING" id="52.CMC5_002380"/>
<name>A0A0K1E5H9_CHOCO</name>
<keyword evidence="3" id="KW-1185">Reference proteome</keyword>
<dbReference type="InterPro" id="IPR036188">
    <property type="entry name" value="FAD/NAD-bd_sf"/>
</dbReference>
<dbReference type="OrthoDB" id="5511643at2"/>
<dbReference type="EMBL" id="CP012159">
    <property type="protein sequence ID" value="AKT36125.1"/>
    <property type="molecule type" value="Genomic_DNA"/>
</dbReference>
<feature type="region of interest" description="Disordered" evidence="1">
    <location>
        <begin position="349"/>
        <end position="368"/>
    </location>
</feature>
<dbReference type="EC" id="1.14.99.-" evidence="2"/>
<dbReference type="AlphaFoldDB" id="A0A0K1E5H9"/>
<gene>
    <name evidence="2" type="ORF">CMC5_002380</name>
</gene>
<accession>A0A0K1E5H9</accession>
<evidence type="ECO:0000313" key="2">
    <source>
        <dbReference type="EMBL" id="AKT36125.1"/>
    </source>
</evidence>
<protein>
    <submittedName>
        <fullName evidence="2">Phytoene dehydrogenase</fullName>
        <ecNumber evidence="2">1.14.99.-</ecNumber>
    </submittedName>
</protein>
<keyword evidence="2" id="KW-0560">Oxidoreductase</keyword>
<proteinExistence type="predicted"/>
<evidence type="ECO:0000256" key="1">
    <source>
        <dbReference type="SAM" id="MobiDB-lite"/>
    </source>
</evidence>